<dbReference type="Proteomes" id="UP000653797">
    <property type="component" value="Unassembled WGS sequence"/>
</dbReference>
<name>A0A927GFV2_9BACT</name>
<proteinExistence type="predicted"/>
<keyword evidence="4" id="KW-1185">Reference proteome</keyword>
<sequence>MRLFLLIGLSALLLKTSFAQPVGQGPKPMVYSASSAWQKVILRSTPEPGPRRSSTTSTAPSTTFRPAFTGDFVTNRNHWRAGNFGDYHYQIGVGSYSVRKRNVRTSKASFSSVALPQEINLNRAEVFTIKLDVLADSGQVPTGGLLFGIKDSLNFCAFTTNSRGEVSIKRVANGETFTDYMPGEFFRPGVPIDKNRNRLMVKRRGEYLYFFINEQEVRSSPYPFRMLSGNGIGLTSSGYWTSFQKLTVTVGL</sequence>
<organism evidence="3 4">
    <name type="scientific">Spirosoma validum</name>
    <dbReference type="NCBI Taxonomy" id="2771355"/>
    <lineage>
        <taxon>Bacteria</taxon>
        <taxon>Pseudomonadati</taxon>
        <taxon>Bacteroidota</taxon>
        <taxon>Cytophagia</taxon>
        <taxon>Cytophagales</taxon>
        <taxon>Cytophagaceae</taxon>
        <taxon>Spirosoma</taxon>
    </lineage>
</organism>
<dbReference type="EMBL" id="JACXAA010000010">
    <property type="protein sequence ID" value="MBD2755965.1"/>
    <property type="molecule type" value="Genomic_DNA"/>
</dbReference>
<accession>A0A927GFV2</accession>
<keyword evidence="2" id="KW-0732">Signal</keyword>
<reference evidence="3" key="1">
    <citation type="submission" date="2020-09" db="EMBL/GenBank/DDBJ databases">
        <authorList>
            <person name="Kim M.K."/>
        </authorList>
    </citation>
    <scope>NUCLEOTIDE SEQUENCE</scope>
    <source>
        <strain evidence="3">BT704</strain>
    </source>
</reference>
<evidence type="ECO:0000313" key="3">
    <source>
        <dbReference type="EMBL" id="MBD2755965.1"/>
    </source>
</evidence>
<feature type="signal peptide" evidence="2">
    <location>
        <begin position="1"/>
        <end position="19"/>
    </location>
</feature>
<evidence type="ECO:0000313" key="4">
    <source>
        <dbReference type="Proteomes" id="UP000653797"/>
    </source>
</evidence>
<comment type="caution">
    <text evidence="3">The sequence shown here is derived from an EMBL/GenBank/DDBJ whole genome shotgun (WGS) entry which is preliminary data.</text>
</comment>
<evidence type="ECO:0000256" key="2">
    <source>
        <dbReference type="SAM" id="SignalP"/>
    </source>
</evidence>
<evidence type="ECO:0000256" key="1">
    <source>
        <dbReference type="SAM" id="MobiDB-lite"/>
    </source>
</evidence>
<feature type="chain" id="PRO_5037065943" evidence="2">
    <location>
        <begin position="20"/>
        <end position="252"/>
    </location>
</feature>
<feature type="region of interest" description="Disordered" evidence="1">
    <location>
        <begin position="43"/>
        <end position="62"/>
    </location>
</feature>
<dbReference type="Gene3D" id="2.60.120.560">
    <property type="entry name" value="Exo-inulinase, domain 1"/>
    <property type="match status" value="1"/>
</dbReference>
<protein>
    <submittedName>
        <fullName evidence="3">Uncharacterized protein</fullName>
    </submittedName>
</protein>
<dbReference type="AlphaFoldDB" id="A0A927GFV2"/>
<gene>
    <name evidence="3" type="ORF">IC230_23910</name>
</gene>